<dbReference type="RefSeq" id="WP_063556633.1">
    <property type="nucleotide sequence ID" value="NZ_LITT01000058.1"/>
</dbReference>
<proteinExistence type="predicted"/>
<reference evidence="1 2" key="1">
    <citation type="journal article" date="2015" name="Biotechnol. Bioeng.">
        <title>Genome sequence and phenotypic characterization of Caulobacter segnis.</title>
        <authorList>
            <person name="Patel S."/>
            <person name="Fletcher B."/>
            <person name="Scott D.C."/>
            <person name="Ely B."/>
        </authorList>
    </citation>
    <scope>NUCLEOTIDE SEQUENCE [LARGE SCALE GENOMIC DNA]</scope>
    <source>
        <strain evidence="1 2">ERI-2</strain>
    </source>
</reference>
<organism evidence="1 2">
    <name type="scientific">Clostridium ljungdahlii</name>
    <dbReference type="NCBI Taxonomy" id="1538"/>
    <lineage>
        <taxon>Bacteria</taxon>
        <taxon>Bacillati</taxon>
        <taxon>Bacillota</taxon>
        <taxon>Clostridia</taxon>
        <taxon>Eubacteriales</taxon>
        <taxon>Clostridiaceae</taxon>
        <taxon>Clostridium</taxon>
    </lineage>
</organism>
<gene>
    <name evidence="1" type="ORF">WY13_03343</name>
</gene>
<protein>
    <submittedName>
        <fullName evidence="1">Uncharacterized protein</fullName>
    </submittedName>
</protein>
<dbReference type="PATRIC" id="fig|1538.10.peg.3399"/>
<evidence type="ECO:0000313" key="1">
    <source>
        <dbReference type="EMBL" id="OAA83556.1"/>
    </source>
</evidence>
<dbReference type="Proteomes" id="UP000077407">
    <property type="component" value="Unassembled WGS sequence"/>
</dbReference>
<sequence>MFENEGNLEMRLEKNGTIKKMGDTNSNSNMLSVEKNQINTNGHSKDHISVYHNQNCNLEDIATEKIYSNLAEAQENFIAPVDKGFLEDDILDSDILSEIAKAKASGAFVRTKHLTLIYGNEETTKIFAKRVVRNGNRGEPVIVFVYKDGESSSELEISKAELIRLSLGNYGEKAEGVNKKDVSYAETLLKKIGDRILPYWEFDIEITLIDLLKILSKNISKLKIDRGDELDITMVYSCIYKYVQKLKTYPNKCYLIRKGFYALTREDMLEVASSLESNIPDLIKILKQNNLLYLQNSSIGNQCEVKGVGSCYCVKMLAKYQTEEVEAIDENIIDEL</sequence>
<evidence type="ECO:0000313" key="2">
    <source>
        <dbReference type="Proteomes" id="UP000077407"/>
    </source>
</evidence>
<dbReference type="AlphaFoldDB" id="A0A162KSY8"/>
<dbReference type="EMBL" id="LITT01000058">
    <property type="protein sequence ID" value="OAA83556.1"/>
    <property type="molecule type" value="Genomic_DNA"/>
</dbReference>
<comment type="caution">
    <text evidence="1">The sequence shown here is derived from an EMBL/GenBank/DDBJ whole genome shotgun (WGS) entry which is preliminary data.</text>
</comment>
<name>A0A162KSY8_9CLOT</name>
<accession>A0A162KSY8</accession>